<sequence>MRVKSNVLAVFLAFCAFYFFPGTNAVRAADPIIVKVGAYEYGVVYFYQDGKAGGIVPKLINLLNGLQDEYQFQLAETSSRRRYQALMNGELDLVLLESAQWDWPDYDVHYSDPIVREKDIYLALSSRTDAQELFSDVTAHRMLCVLGFHYGFADYNGDPEYLRKNFNVLLRYNEAEVLDGLFAGEAPIAVVSAGFLARQFVQDPGMRNRLVIAGKPDATYDLVSVLSKDSAIPLDAFNKLVAELIASGEVERLWRQLHIGVSG</sequence>
<accession>A0A367X6V7</accession>
<comment type="caution">
    <text evidence="2">The sequence shown here is derived from an EMBL/GenBank/DDBJ whole genome shotgun (WGS) entry which is preliminary data.</text>
</comment>
<proteinExistence type="predicted"/>
<evidence type="ECO:0000313" key="3">
    <source>
        <dbReference type="Proteomes" id="UP000252255"/>
    </source>
</evidence>
<organism evidence="2 3">
    <name type="scientific">Thalassospira profundimaris</name>
    <dbReference type="NCBI Taxonomy" id="502049"/>
    <lineage>
        <taxon>Bacteria</taxon>
        <taxon>Pseudomonadati</taxon>
        <taxon>Pseudomonadota</taxon>
        <taxon>Alphaproteobacteria</taxon>
        <taxon>Rhodospirillales</taxon>
        <taxon>Thalassospiraceae</taxon>
        <taxon>Thalassospira</taxon>
    </lineage>
</organism>
<dbReference type="AlphaFoldDB" id="A0A367X6V7"/>
<gene>
    <name evidence="2" type="ORF">TH30_00275</name>
</gene>
<evidence type="ECO:0000256" key="1">
    <source>
        <dbReference type="SAM" id="SignalP"/>
    </source>
</evidence>
<dbReference type="Proteomes" id="UP000252255">
    <property type="component" value="Unassembled WGS sequence"/>
</dbReference>
<protein>
    <submittedName>
        <fullName evidence="2">Uncharacterized protein</fullName>
    </submittedName>
</protein>
<feature type="chain" id="PRO_5016662691" evidence="1">
    <location>
        <begin position="29"/>
        <end position="263"/>
    </location>
</feature>
<keyword evidence="1" id="KW-0732">Signal</keyword>
<evidence type="ECO:0000313" key="2">
    <source>
        <dbReference type="EMBL" id="RCK48810.1"/>
    </source>
</evidence>
<reference evidence="2 3" key="1">
    <citation type="submission" date="2014-07" db="EMBL/GenBank/DDBJ databases">
        <title>Draft genome sequence of Thalassospira profundimaris PR54-5.</title>
        <authorList>
            <person name="Lai Q."/>
            <person name="Shao Z."/>
        </authorList>
    </citation>
    <scope>NUCLEOTIDE SEQUENCE [LARGE SCALE GENOMIC DNA]</scope>
    <source>
        <strain evidence="2 3">PR54-5</strain>
    </source>
</reference>
<dbReference type="Gene3D" id="3.40.190.10">
    <property type="entry name" value="Periplasmic binding protein-like II"/>
    <property type="match status" value="2"/>
</dbReference>
<name>A0A367X6V7_9PROT</name>
<dbReference type="EMBL" id="JPWI01000001">
    <property type="protein sequence ID" value="RCK48810.1"/>
    <property type="molecule type" value="Genomic_DNA"/>
</dbReference>
<dbReference type="SUPFAM" id="SSF53850">
    <property type="entry name" value="Periplasmic binding protein-like II"/>
    <property type="match status" value="1"/>
</dbReference>
<feature type="signal peptide" evidence="1">
    <location>
        <begin position="1"/>
        <end position="28"/>
    </location>
</feature>